<dbReference type="RefSeq" id="WP_348391858.1">
    <property type="nucleotide sequence ID" value="NZ_CP134145.1"/>
</dbReference>
<feature type="transmembrane region" description="Helical" evidence="8">
    <location>
        <begin position="46"/>
        <end position="67"/>
    </location>
</feature>
<dbReference type="PANTHER" id="PTHR30047">
    <property type="entry name" value="HIGH-AFFINITY CHOLINE TRANSPORT PROTEIN-RELATED"/>
    <property type="match status" value="1"/>
</dbReference>
<dbReference type="PANTHER" id="PTHR30047:SF7">
    <property type="entry name" value="HIGH-AFFINITY CHOLINE TRANSPORT PROTEIN"/>
    <property type="match status" value="1"/>
</dbReference>
<keyword evidence="10" id="KW-1185">Reference proteome</keyword>
<dbReference type="Pfam" id="PF02028">
    <property type="entry name" value="BCCT"/>
    <property type="match status" value="1"/>
</dbReference>
<proteinExistence type="inferred from homology"/>
<dbReference type="InterPro" id="IPR000060">
    <property type="entry name" value="BCCT_transptr"/>
</dbReference>
<comment type="subcellular location">
    <subcellularLocation>
        <location evidence="1">Cell membrane</location>
        <topology evidence="1">Multi-pass membrane protein</topology>
    </subcellularLocation>
</comment>
<comment type="similarity">
    <text evidence="2">Belongs to the BCCT transporter (TC 2.A.15) family.</text>
</comment>
<accession>A0ABY9TV79</accession>
<feature type="transmembrane region" description="Helical" evidence="8">
    <location>
        <begin position="449"/>
        <end position="468"/>
    </location>
</feature>
<evidence type="ECO:0000256" key="2">
    <source>
        <dbReference type="ARBA" id="ARBA00005658"/>
    </source>
</evidence>
<keyword evidence="4" id="KW-1003">Cell membrane</keyword>
<gene>
    <name evidence="9" type="ORF">RGQ13_01810</name>
</gene>
<feature type="transmembrane region" description="Helical" evidence="8">
    <location>
        <begin position="347"/>
        <end position="370"/>
    </location>
</feature>
<evidence type="ECO:0000256" key="3">
    <source>
        <dbReference type="ARBA" id="ARBA00022448"/>
    </source>
</evidence>
<reference evidence="10" key="1">
    <citation type="submission" date="2023-09" db="EMBL/GenBank/DDBJ databases">
        <authorList>
            <person name="Li S."/>
            <person name="Li X."/>
            <person name="Zhang C."/>
            <person name="Zhao Z."/>
        </authorList>
    </citation>
    <scope>NUCLEOTIDE SEQUENCE [LARGE SCALE GENOMIC DNA]</scope>
    <source>
        <strain evidence="10">SQ149</strain>
    </source>
</reference>
<sequence length="506" mass="55360">MFTNIRPFVFWPTFIVLLSAVVLSFVDLKLFLDTTKLMNNQVLTHFSWLFSFGSFYLLILLIIVYFSKLGRIKIGGEKSIPLLSKPKWFSITLCTTLAVGVLFWATAEPIFHLNIPPSSSGLIPGSPQAALFSMSAMFLHWSFTPYAIYTVPALVFALAFYNLKLPFSISSSLYPVMGTKVIGKQGQFIDTIALYALVTGMASSLGTGALTLVGGVGSFTDLKTTPLALAVVITLIVITFILSTASGLQKGIAKLSGYNALLLIFLGIFVFVFGPSVFILTMGGESLGHYISNFVDLSLFTGKDSGDNWSQDWSVFYWAVWFAWAPISALFLGRISRGYTVREFIQINLIFPSLFAIAWISIFSGTAIHLDMSQNEIMNTTLNQHGLERLLYFLFEQLPISELMTLLLVFVAFISYVTAADSNTDAIGNLCTSGFTADSEDSSSLSVKIIWGSVIGIVAWVMVSFVGIDGIKMLSNLGGLPAAVIILLTSLSLWKWLANPSLLTKS</sequence>
<evidence type="ECO:0000313" key="9">
    <source>
        <dbReference type="EMBL" id="WNC72742.1"/>
    </source>
</evidence>
<protein>
    <submittedName>
        <fullName evidence="9">BCCT family transporter</fullName>
    </submittedName>
</protein>
<feature type="transmembrane region" description="Helical" evidence="8">
    <location>
        <begin position="390"/>
        <end position="414"/>
    </location>
</feature>
<feature type="transmembrane region" description="Helical" evidence="8">
    <location>
        <begin position="315"/>
        <end position="335"/>
    </location>
</feature>
<evidence type="ECO:0000256" key="4">
    <source>
        <dbReference type="ARBA" id="ARBA00022475"/>
    </source>
</evidence>
<keyword evidence="6 8" id="KW-1133">Transmembrane helix</keyword>
<keyword evidence="3" id="KW-0813">Transport</keyword>
<evidence type="ECO:0000256" key="8">
    <source>
        <dbReference type="SAM" id="Phobius"/>
    </source>
</evidence>
<evidence type="ECO:0000256" key="1">
    <source>
        <dbReference type="ARBA" id="ARBA00004651"/>
    </source>
</evidence>
<feature type="transmembrane region" description="Helical" evidence="8">
    <location>
        <begin position="192"/>
        <end position="215"/>
    </location>
</feature>
<evidence type="ECO:0000256" key="5">
    <source>
        <dbReference type="ARBA" id="ARBA00022692"/>
    </source>
</evidence>
<evidence type="ECO:0000313" key="10">
    <source>
        <dbReference type="Proteomes" id="UP001258994"/>
    </source>
</evidence>
<feature type="transmembrane region" description="Helical" evidence="8">
    <location>
        <begin position="88"/>
        <end position="107"/>
    </location>
</feature>
<name>A0ABY9TV79_9GAMM</name>
<feature type="transmembrane region" description="Helical" evidence="8">
    <location>
        <begin position="7"/>
        <end position="26"/>
    </location>
</feature>
<keyword evidence="5 8" id="KW-0812">Transmembrane</keyword>
<evidence type="ECO:0000256" key="6">
    <source>
        <dbReference type="ARBA" id="ARBA00022989"/>
    </source>
</evidence>
<feature type="transmembrane region" description="Helical" evidence="8">
    <location>
        <begin position="260"/>
        <end position="280"/>
    </location>
</feature>
<dbReference type="EMBL" id="CP134145">
    <property type="protein sequence ID" value="WNC72742.1"/>
    <property type="molecule type" value="Genomic_DNA"/>
</dbReference>
<dbReference type="Proteomes" id="UP001258994">
    <property type="component" value="Chromosome"/>
</dbReference>
<organism evidence="9 10">
    <name type="scientific">Thalassotalea psychrophila</name>
    <dbReference type="NCBI Taxonomy" id="3065647"/>
    <lineage>
        <taxon>Bacteria</taxon>
        <taxon>Pseudomonadati</taxon>
        <taxon>Pseudomonadota</taxon>
        <taxon>Gammaproteobacteria</taxon>
        <taxon>Alteromonadales</taxon>
        <taxon>Colwelliaceae</taxon>
        <taxon>Thalassotalea</taxon>
    </lineage>
</organism>
<feature type="transmembrane region" description="Helical" evidence="8">
    <location>
        <begin position="480"/>
        <end position="498"/>
    </location>
</feature>
<feature type="transmembrane region" description="Helical" evidence="8">
    <location>
        <begin position="143"/>
        <end position="163"/>
    </location>
</feature>
<evidence type="ECO:0000256" key="7">
    <source>
        <dbReference type="ARBA" id="ARBA00023136"/>
    </source>
</evidence>
<keyword evidence="7 8" id="KW-0472">Membrane</keyword>
<feature type="transmembrane region" description="Helical" evidence="8">
    <location>
        <begin position="227"/>
        <end position="248"/>
    </location>
</feature>